<proteinExistence type="predicted"/>
<dbReference type="Gene3D" id="3.30.460.10">
    <property type="entry name" value="Beta Polymerase, domain 2"/>
    <property type="match status" value="1"/>
</dbReference>
<name>A0A5C7EPE1_9PROT</name>
<dbReference type="EMBL" id="VPFL01000002">
    <property type="protein sequence ID" value="TXF13378.1"/>
    <property type="molecule type" value="Genomic_DNA"/>
</dbReference>
<sequence>MRSMDREASKRIVSALPAACQPVYGDRLRALARHGSVARGTMRPDSGRDLSIVAEPLPPARRFRLEKFGVVEKGRSRWLDEARS</sequence>
<reference evidence="1 2" key="1">
    <citation type="submission" date="2019-08" db="EMBL/GenBank/DDBJ databases">
        <title>Pelomicrobium methylotrophicum gen. nov., sp. nov. a moderately thermophilic, facultatively anaerobic, lithoautotrophic and methylotrophic bacterium isolated from a terrestrial mud volcano.</title>
        <authorList>
            <person name="Slobodkina G.B."/>
            <person name="Merkel A.Y."/>
            <person name="Slobodkin A.I."/>
        </authorList>
    </citation>
    <scope>NUCLEOTIDE SEQUENCE [LARGE SCALE GENOMIC DNA]</scope>
    <source>
        <strain evidence="1 2">SM250</strain>
    </source>
</reference>
<protein>
    <submittedName>
        <fullName evidence="1">Uncharacterized protein</fullName>
    </submittedName>
</protein>
<keyword evidence="2" id="KW-1185">Reference proteome</keyword>
<organism evidence="1 2">
    <name type="scientific">Pelomicrobium methylotrophicum</name>
    <dbReference type="NCBI Taxonomy" id="2602750"/>
    <lineage>
        <taxon>Bacteria</taxon>
        <taxon>Pseudomonadati</taxon>
        <taxon>Pseudomonadota</taxon>
        <taxon>Hydrogenophilia</taxon>
        <taxon>Hydrogenophilia incertae sedis</taxon>
        <taxon>Pelomicrobium</taxon>
    </lineage>
</organism>
<evidence type="ECO:0000313" key="2">
    <source>
        <dbReference type="Proteomes" id="UP000321201"/>
    </source>
</evidence>
<accession>A0A5C7EPE1</accession>
<dbReference type="OrthoDB" id="561385at2"/>
<dbReference type="RefSeq" id="WP_147798552.1">
    <property type="nucleotide sequence ID" value="NZ_VPFL01000002.1"/>
</dbReference>
<dbReference type="Proteomes" id="UP000321201">
    <property type="component" value="Unassembled WGS sequence"/>
</dbReference>
<gene>
    <name evidence="1" type="ORF">FR698_02245</name>
</gene>
<dbReference type="SUPFAM" id="SSF81301">
    <property type="entry name" value="Nucleotidyltransferase"/>
    <property type="match status" value="1"/>
</dbReference>
<evidence type="ECO:0000313" key="1">
    <source>
        <dbReference type="EMBL" id="TXF13378.1"/>
    </source>
</evidence>
<dbReference type="AlphaFoldDB" id="A0A5C7EPE1"/>
<comment type="caution">
    <text evidence="1">The sequence shown here is derived from an EMBL/GenBank/DDBJ whole genome shotgun (WGS) entry which is preliminary data.</text>
</comment>
<dbReference type="InParanoid" id="A0A5C7EPE1"/>
<dbReference type="InterPro" id="IPR043519">
    <property type="entry name" value="NT_sf"/>
</dbReference>